<evidence type="ECO:0000256" key="1">
    <source>
        <dbReference type="SAM" id="MobiDB-lite"/>
    </source>
</evidence>
<dbReference type="AlphaFoldDB" id="A0A2N5UW68"/>
<dbReference type="EMBL" id="PGCI01000083">
    <property type="protein sequence ID" value="PLW41992.1"/>
    <property type="molecule type" value="Genomic_DNA"/>
</dbReference>
<accession>A0A2N5UW68</accession>
<dbReference type="Proteomes" id="UP000235392">
    <property type="component" value="Unassembled WGS sequence"/>
</dbReference>
<evidence type="ECO:0000313" key="2">
    <source>
        <dbReference type="EMBL" id="PLW41992.1"/>
    </source>
</evidence>
<organism evidence="2 3">
    <name type="scientific">Puccinia coronata f. sp. avenae</name>
    <dbReference type="NCBI Taxonomy" id="200324"/>
    <lineage>
        <taxon>Eukaryota</taxon>
        <taxon>Fungi</taxon>
        <taxon>Dikarya</taxon>
        <taxon>Basidiomycota</taxon>
        <taxon>Pucciniomycotina</taxon>
        <taxon>Pucciniomycetes</taxon>
        <taxon>Pucciniales</taxon>
        <taxon>Pucciniaceae</taxon>
        <taxon>Puccinia</taxon>
    </lineage>
</organism>
<name>A0A2N5UW68_9BASI</name>
<evidence type="ECO:0000313" key="3">
    <source>
        <dbReference type="Proteomes" id="UP000235392"/>
    </source>
</evidence>
<reference evidence="2 3" key="1">
    <citation type="submission" date="2017-11" db="EMBL/GenBank/DDBJ databases">
        <title>De novo assembly and phasing of dikaryotic genomes from two isolates of Puccinia coronata f. sp. avenae, the causal agent of oat crown rust.</title>
        <authorList>
            <person name="Miller M.E."/>
            <person name="Zhang Y."/>
            <person name="Omidvar V."/>
            <person name="Sperschneider J."/>
            <person name="Schwessinger B."/>
            <person name="Raley C."/>
            <person name="Palmer J.M."/>
            <person name="Garnica D."/>
            <person name="Upadhyaya N."/>
            <person name="Rathjen J."/>
            <person name="Taylor J.M."/>
            <person name="Park R.F."/>
            <person name="Dodds P.N."/>
            <person name="Hirsch C.D."/>
            <person name="Kianian S.F."/>
            <person name="Figueroa M."/>
        </authorList>
    </citation>
    <scope>NUCLEOTIDE SEQUENCE [LARGE SCALE GENOMIC DNA]</scope>
    <source>
        <strain evidence="2">12SD80</strain>
    </source>
</reference>
<feature type="region of interest" description="Disordered" evidence="1">
    <location>
        <begin position="40"/>
        <end position="60"/>
    </location>
</feature>
<gene>
    <name evidence="2" type="ORF">PCASD_10092</name>
</gene>
<comment type="caution">
    <text evidence="2">The sequence shown here is derived from an EMBL/GenBank/DDBJ whole genome shotgun (WGS) entry which is preliminary data.</text>
</comment>
<protein>
    <submittedName>
        <fullName evidence="2">Uncharacterized protein</fullName>
    </submittedName>
</protein>
<proteinExistence type="predicted"/>
<sequence>MENPKDEIICLRKEDLLAKSMRQLEACRRGLLNVQTRQLVNTSARPSDSDEDRNSGPDYKGMNLYMKQIYKKYVVNDQHRTTNPLNAPDDQTNPPTLPLSQEIYTAFGDFAQWVAAQTHNTRAASPPSLVIAPAEVKHTLGEYLDFIGISSLKCKEVLHTLLQNNIDNYKTFKSVSHNMLQV</sequence>